<reference evidence="2" key="1">
    <citation type="submission" date="2020-11" db="EMBL/GenBank/DDBJ databases">
        <authorList>
            <person name="Tran Van P."/>
        </authorList>
    </citation>
    <scope>NUCLEOTIDE SEQUENCE</scope>
</reference>
<dbReference type="EMBL" id="OC923372">
    <property type="protein sequence ID" value="CAD7654813.1"/>
    <property type="molecule type" value="Genomic_DNA"/>
</dbReference>
<dbReference type="AlphaFoldDB" id="A0A7R9QQL9"/>
<feature type="chain" id="PRO_5036211906" evidence="1">
    <location>
        <begin position="19"/>
        <end position="116"/>
    </location>
</feature>
<dbReference type="OrthoDB" id="6529964at2759"/>
<dbReference type="EMBL" id="CAJPVJ010008547">
    <property type="protein sequence ID" value="CAG2172000.1"/>
    <property type="molecule type" value="Genomic_DNA"/>
</dbReference>
<protein>
    <submittedName>
        <fullName evidence="2">Uncharacterized protein</fullName>
    </submittedName>
</protein>
<organism evidence="2">
    <name type="scientific">Oppiella nova</name>
    <dbReference type="NCBI Taxonomy" id="334625"/>
    <lineage>
        <taxon>Eukaryota</taxon>
        <taxon>Metazoa</taxon>
        <taxon>Ecdysozoa</taxon>
        <taxon>Arthropoda</taxon>
        <taxon>Chelicerata</taxon>
        <taxon>Arachnida</taxon>
        <taxon>Acari</taxon>
        <taxon>Acariformes</taxon>
        <taxon>Sarcoptiformes</taxon>
        <taxon>Oribatida</taxon>
        <taxon>Brachypylina</taxon>
        <taxon>Oppioidea</taxon>
        <taxon>Oppiidae</taxon>
        <taxon>Oppiella</taxon>
    </lineage>
</organism>
<keyword evidence="3" id="KW-1185">Reference proteome</keyword>
<evidence type="ECO:0000313" key="3">
    <source>
        <dbReference type="Proteomes" id="UP000728032"/>
    </source>
</evidence>
<evidence type="ECO:0000313" key="2">
    <source>
        <dbReference type="EMBL" id="CAD7654813.1"/>
    </source>
</evidence>
<gene>
    <name evidence="2" type="ORF">ONB1V03_LOCUS11458</name>
</gene>
<evidence type="ECO:0000256" key="1">
    <source>
        <dbReference type="SAM" id="SignalP"/>
    </source>
</evidence>
<name>A0A7R9QQL9_9ACAR</name>
<proteinExistence type="predicted"/>
<feature type="signal peptide" evidence="1">
    <location>
        <begin position="1"/>
        <end position="18"/>
    </location>
</feature>
<dbReference type="Proteomes" id="UP000728032">
    <property type="component" value="Unassembled WGS sequence"/>
</dbReference>
<sequence length="116" mass="13744">MSVKEVLILYALIGFVWCDNKPFIEKDCNQMLLNLQQIANNDFDKSSDEYWLLMALYIDCNQMLDDYQSQLKFGTNSVNSVSKPNEWVDHMDDHMDDQVFRHKKNRKNRFTGVLTK</sequence>
<accession>A0A7R9QQL9</accession>
<keyword evidence="1" id="KW-0732">Signal</keyword>